<accession>A0A9N9N5Z7</accession>
<dbReference type="AlphaFoldDB" id="A0A9N9N5Z7"/>
<protein>
    <submittedName>
        <fullName evidence="1">3660_t:CDS:1</fullName>
    </submittedName>
</protein>
<keyword evidence="2" id="KW-1185">Reference proteome</keyword>
<name>A0A9N9N5Z7_9GLOM</name>
<dbReference type="EMBL" id="CAJVPS010020187">
    <property type="protein sequence ID" value="CAG8703555.1"/>
    <property type="molecule type" value="Genomic_DNA"/>
</dbReference>
<proteinExistence type="predicted"/>
<sequence>IRTIDFVYNIRIMDFVYTTSFFSLNFTYESQNAHPNINTNDINTATSKKPIDYLCSNDSTTVR</sequence>
<dbReference type="Proteomes" id="UP000789508">
    <property type="component" value="Unassembled WGS sequence"/>
</dbReference>
<reference evidence="1" key="1">
    <citation type="submission" date="2021-06" db="EMBL/GenBank/DDBJ databases">
        <authorList>
            <person name="Kallberg Y."/>
            <person name="Tangrot J."/>
            <person name="Rosling A."/>
        </authorList>
    </citation>
    <scope>NUCLEOTIDE SEQUENCE</scope>
    <source>
        <strain evidence="1">FL130A</strain>
    </source>
</reference>
<evidence type="ECO:0000313" key="1">
    <source>
        <dbReference type="EMBL" id="CAG8703555.1"/>
    </source>
</evidence>
<evidence type="ECO:0000313" key="2">
    <source>
        <dbReference type="Proteomes" id="UP000789508"/>
    </source>
</evidence>
<feature type="non-terminal residue" evidence="1">
    <location>
        <position position="1"/>
    </location>
</feature>
<gene>
    <name evidence="1" type="ORF">ALEPTO_LOCUS11663</name>
</gene>
<comment type="caution">
    <text evidence="1">The sequence shown here is derived from an EMBL/GenBank/DDBJ whole genome shotgun (WGS) entry which is preliminary data.</text>
</comment>
<organism evidence="1 2">
    <name type="scientific">Ambispora leptoticha</name>
    <dbReference type="NCBI Taxonomy" id="144679"/>
    <lineage>
        <taxon>Eukaryota</taxon>
        <taxon>Fungi</taxon>
        <taxon>Fungi incertae sedis</taxon>
        <taxon>Mucoromycota</taxon>
        <taxon>Glomeromycotina</taxon>
        <taxon>Glomeromycetes</taxon>
        <taxon>Archaeosporales</taxon>
        <taxon>Ambisporaceae</taxon>
        <taxon>Ambispora</taxon>
    </lineage>
</organism>